<feature type="region of interest" description="Disordered" evidence="1">
    <location>
        <begin position="1"/>
        <end position="27"/>
    </location>
</feature>
<reference evidence="2" key="1">
    <citation type="journal article" date="2023" name="Science">
        <title>Genome structures resolve the early diversification of teleost fishes.</title>
        <authorList>
            <person name="Parey E."/>
            <person name="Louis A."/>
            <person name="Montfort J."/>
            <person name="Bouchez O."/>
            <person name="Roques C."/>
            <person name="Iampietro C."/>
            <person name="Lluch J."/>
            <person name="Castinel A."/>
            <person name="Donnadieu C."/>
            <person name="Desvignes T."/>
            <person name="Floi Bucao C."/>
            <person name="Jouanno E."/>
            <person name="Wen M."/>
            <person name="Mejri S."/>
            <person name="Dirks R."/>
            <person name="Jansen H."/>
            <person name="Henkel C."/>
            <person name="Chen W.J."/>
            <person name="Zahm M."/>
            <person name="Cabau C."/>
            <person name="Klopp C."/>
            <person name="Thompson A.W."/>
            <person name="Robinson-Rechavi M."/>
            <person name="Braasch I."/>
            <person name="Lecointre G."/>
            <person name="Bobe J."/>
            <person name="Postlethwait J.H."/>
            <person name="Berthelot C."/>
            <person name="Roest Crollius H."/>
            <person name="Guiguen Y."/>
        </authorList>
    </citation>
    <scope>NUCLEOTIDE SEQUENCE</scope>
    <source>
        <strain evidence="2">NC1722</strain>
    </source>
</reference>
<dbReference type="Proteomes" id="UP001221898">
    <property type="component" value="Unassembled WGS sequence"/>
</dbReference>
<proteinExistence type="predicted"/>
<gene>
    <name evidence="2" type="ORF">AAFF_G00230240</name>
</gene>
<organism evidence="2 3">
    <name type="scientific">Aldrovandia affinis</name>
    <dbReference type="NCBI Taxonomy" id="143900"/>
    <lineage>
        <taxon>Eukaryota</taxon>
        <taxon>Metazoa</taxon>
        <taxon>Chordata</taxon>
        <taxon>Craniata</taxon>
        <taxon>Vertebrata</taxon>
        <taxon>Euteleostomi</taxon>
        <taxon>Actinopterygii</taxon>
        <taxon>Neopterygii</taxon>
        <taxon>Teleostei</taxon>
        <taxon>Notacanthiformes</taxon>
        <taxon>Halosauridae</taxon>
        <taxon>Aldrovandia</taxon>
    </lineage>
</organism>
<sequence length="122" mass="12777">MKASANTSLIPRASPHTPPPWGGVGRALQTKAPVNQRLPMGGPLTSQRLNQKLALRAVAGARPSQLNAVKPGRLLGESWPWASALTSTPRGRYGLETVSRRDRTVIYGALPSPPATGAAPAP</sequence>
<accession>A0AAD7SWL4</accession>
<protein>
    <submittedName>
        <fullName evidence="2">Uncharacterized protein</fullName>
    </submittedName>
</protein>
<evidence type="ECO:0000313" key="3">
    <source>
        <dbReference type="Proteomes" id="UP001221898"/>
    </source>
</evidence>
<evidence type="ECO:0000256" key="1">
    <source>
        <dbReference type="SAM" id="MobiDB-lite"/>
    </source>
</evidence>
<keyword evidence="3" id="KW-1185">Reference proteome</keyword>
<evidence type="ECO:0000313" key="2">
    <source>
        <dbReference type="EMBL" id="KAJ8409623.1"/>
    </source>
</evidence>
<dbReference type="AlphaFoldDB" id="A0AAD7SWL4"/>
<dbReference type="EMBL" id="JAINUG010000030">
    <property type="protein sequence ID" value="KAJ8409623.1"/>
    <property type="molecule type" value="Genomic_DNA"/>
</dbReference>
<comment type="caution">
    <text evidence="2">The sequence shown here is derived from an EMBL/GenBank/DDBJ whole genome shotgun (WGS) entry which is preliminary data.</text>
</comment>
<name>A0AAD7SWL4_9TELE</name>